<evidence type="ECO:0000313" key="4">
    <source>
        <dbReference type="Proteomes" id="UP001596406"/>
    </source>
</evidence>
<name>A0ABD5U4Q5_9EURY</name>
<dbReference type="InterPro" id="IPR050300">
    <property type="entry name" value="GDXG_lipolytic_enzyme"/>
</dbReference>
<dbReference type="SUPFAM" id="SSF53474">
    <property type="entry name" value="alpha/beta-Hydrolases"/>
    <property type="match status" value="1"/>
</dbReference>
<keyword evidence="4" id="KW-1185">Reference proteome</keyword>
<dbReference type="EMBL" id="JBHSXM010000001">
    <property type="protein sequence ID" value="MFC6835364.1"/>
    <property type="molecule type" value="Genomic_DNA"/>
</dbReference>
<dbReference type="FunFam" id="3.40.50.1820:FF:000089">
    <property type="entry name" value="Alpha/beta hydrolase"/>
    <property type="match status" value="1"/>
</dbReference>
<comment type="caution">
    <text evidence="3">The sequence shown here is derived from an EMBL/GenBank/DDBJ whole genome shotgun (WGS) entry which is preliminary data.</text>
</comment>
<feature type="domain" description="Alpha/beta hydrolase fold-3" evidence="2">
    <location>
        <begin position="88"/>
        <end position="294"/>
    </location>
</feature>
<gene>
    <name evidence="3" type="ORF">ACFQHK_02440</name>
</gene>
<dbReference type="Pfam" id="PF07859">
    <property type="entry name" value="Abhydrolase_3"/>
    <property type="match status" value="1"/>
</dbReference>
<dbReference type="GO" id="GO:0016787">
    <property type="term" value="F:hydrolase activity"/>
    <property type="evidence" value="ECO:0007669"/>
    <property type="project" value="UniProtKB-KW"/>
</dbReference>
<dbReference type="InterPro" id="IPR013094">
    <property type="entry name" value="AB_hydrolase_3"/>
</dbReference>
<dbReference type="InterPro" id="IPR029058">
    <property type="entry name" value="AB_hydrolase_fold"/>
</dbReference>
<organism evidence="3 4">
    <name type="scientific">Halomarina ordinaria</name>
    <dbReference type="NCBI Taxonomy" id="3033939"/>
    <lineage>
        <taxon>Archaea</taxon>
        <taxon>Methanobacteriati</taxon>
        <taxon>Methanobacteriota</taxon>
        <taxon>Stenosarchaea group</taxon>
        <taxon>Halobacteria</taxon>
        <taxon>Halobacteriales</taxon>
        <taxon>Natronomonadaceae</taxon>
        <taxon>Halomarina</taxon>
    </lineage>
</organism>
<sequence>MSSTTGTEAVAAEEPHPEIVGLLQQMGAAPLPPFWSLSPEGARQFTEGLFPTADDPEPVAEVMDLEVTEEGIPVRVYVPEGQGPYPTLVYLHGGGWVIGDLDTYDATCRALANAADRMVVSVDYRLAPEHPFPVPLEDCYAAAEWVFDAAETMQVDTDNVAIGGDSAGGNLATAVALMARDRDGPEFARQVLVYPVTDYDFDTPSYEENADGYLLTRADMEWFWDHYLRDEVDGSHPYASPLRARDLSGLPPATVVTCGFDPLRDEGATYADRLADAGVDVNHVHYADAIHGIVQMLVEPMALTRARDLIDDVSDDLGTPI</sequence>
<dbReference type="AlphaFoldDB" id="A0ABD5U4Q5"/>
<protein>
    <submittedName>
        <fullName evidence="3">Alpha/beta hydrolase</fullName>
    </submittedName>
</protein>
<dbReference type="Gene3D" id="3.40.50.1820">
    <property type="entry name" value="alpha/beta hydrolase"/>
    <property type="match status" value="1"/>
</dbReference>
<dbReference type="Proteomes" id="UP001596406">
    <property type="component" value="Unassembled WGS sequence"/>
</dbReference>
<dbReference type="RefSeq" id="WP_304447067.1">
    <property type="nucleotide sequence ID" value="NZ_JARRAH010000001.1"/>
</dbReference>
<proteinExistence type="predicted"/>
<accession>A0ABD5U4Q5</accession>
<keyword evidence="1 3" id="KW-0378">Hydrolase</keyword>
<evidence type="ECO:0000256" key="1">
    <source>
        <dbReference type="ARBA" id="ARBA00022801"/>
    </source>
</evidence>
<evidence type="ECO:0000259" key="2">
    <source>
        <dbReference type="Pfam" id="PF07859"/>
    </source>
</evidence>
<dbReference type="PANTHER" id="PTHR48081">
    <property type="entry name" value="AB HYDROLASE SUPERFAMILY PROTEIN C4A8.06C"/>
    <property type="match status" value="1"/>
</dbReference>
<evidence type="ECO:0000313" key="3">
    <source>
        <dbReference type="EMBL" id="MFC6835364.1"/>
    </source>
</evidence>
<reference evidence="3 4" key="1">
    <citation type="journal article" date="2019" name="Int. J. Syst. Evol. Microbiol.">
        <title>The Global Catalogue of Microorganisms (GCM) 10K type strain sequencing project: providing services to taxonomists for standard genome sequencing and annotation.</title>
        <authorList>
            <consortium name="The Broad Institute Genomics Platform"/>
            <consortium name="The Broad Institute Genome Sequencing Center for Infectious Disease"/>
            <person name="Wu L."/>
            <person name="Ma J."/>
        </authorList>
    </citation>
    <scope>NUCLEOTIDE SEQUENCE [LARGE SCALE GENOMIC DNA]</scope>
    <source>
        <strain evidence="3 4">PSRA2</strain>
    </source>
</reference>
<dbReference type="PANTHER" id="PTHR48081:SF8">
    <property type="entry name" value="ALPHA_BETA HYDROLASE FOLD-3 DOMAIN-CONTAINING PROTEIN-RELATED"/>
    <property type="match status" value="1"/>
</dbReference>